<accession>A0A9W2ZP51</accession>
<dbReference type="PROSITE" id="PS50194">
    <property type="entry name" value="FILAMIN_REPEAT"/>
    <property type="match status" value="9"/>
</dbReference>
<protein>
    <submittedName>
        <fullName evidence="5 6">Filamin-A-like isoform X1</fullName>
    </submittedName>
</protein>
<dbReference type="InterPro" id="IPR001298">
    <property type="entry name" value="Filamin/ABP280_rpt"/>
</dbReference>
<dbReference type="AlphaFoldDB" id="A0A9W2ZP51"/>
<dbReference type="RefSeq" id="XP_055876736.1">
    <property type="nucleotide sequence ID" value="XM_056020761.1"/>
</dbReference>
<reference evidence="5 6" key="1">
    <citation type="submission" date="2025-04" db="UniProtKB">
        <authorList>
            <consortium name="RefSeq"/>
        </authorList>
    </citation>
    <scope>IDENTIFICATION</scope>
</reference>
<feature type="repeat" description="Filamin" evidence="3">
    <location>
        <begin position="1"/>
        <end position="51"/>
    </location>
</feature>
<feature type="repeat" description="Filamin" evidence="3">
    <location>
        <begin position="141"/>
        <end position="230"/>
    </location>
</feature>
<dbReference type="Pfam" id="PF00630">
    <property type="entry name" value="Filamin"/>
    <property type="match status" value="8"/>
</dbReference>
<evidence type="ECO:0000313" key="4">
    <source>
        <dbReference type="Proteomes" id="UP001165740"/>
    </source>
</evidence>
<dbReference type="SUPFAM" id="SSF81296">
    <property type="entry name" value="E set domains"/>
    <property type="match status" value="9"/>
</dbReference>
<dbReference type="GO" id="GO:0051015">
    <property type="term" value="F:actin filament binding"/>
    <property type="evidence" value="ECO:0007669"/>
    <property type="project" value="InterPro"/>
</dbReference>
<dbReference type="InterPro" id="IPR017868">
    <property type="entry name" value="Filamin/ABP280_repeat-like"/>
</dbReference>
<dbReference type="GeneID" id="106057208"/>
<dbReference type="OrthoDB" id="5334309at2759"/>
<dbReference type="PANTHER" id="PTHR38537">
    <property type="entry name" value="JITTERBUG, ISOFORM N"/>
    <property type="match status" value="1"/>
</dbReference>
<gene>
    <name evidence="5 6 7" type="primary">LOC106057208</name>
</gene>
<feature type="repeat" description="Filamin" evidence="3">
    <location>
        <begin position="233"/>
        <end position="324"/>
    </location>
</feature>
<evidence type="ECO:0000256" key="3">
    <source>
        <dbReference type="PROSITE-ProRule" id="PRU00087"/>
    </source>
</evidence>
<dbReference type="RefSeq" id="XP_055876739.1">
    <property type="nucleotide sequence ID" value="XM_056020764.1"/>
</dbReference>
<proteinExistence type="inferred from homology"/>
<evidence type="ECO:0000256" key="1">
    <source>
        <dbReference type="ARBA" id="ARBA00009238"/>
    </source>
</evidence>
<keyword evidence="4" id="KW-1185">Reference proteome</keyword>
<feature type="repeat" description="Filamin" evidence="3">
    <location>
        <begin position="51"/>
        <end position="143"/>
    </location>
</feature>
<dbReference type="Proteomes" id="UP001165740">
    <property type="component" value="Chromosome 2"/>
</dbReference>
<evidence type="ECO:0000313" key="7">
    <source>
        <dbReference type="RefSeq" id="XP_055876739.1"/>
    </source>
</evidence>
<feature type="repeat" description="Filamin" evidence="3">
    <location>
        <begin position="340"/>
        <end position="422"/>
    </location>
</feature>
<dbReference type="SMART" id="SM00557">
    <property type="entry name" value="IG_FLMN"/>
    <property type="match status" value="8"/>
</dbReference>
<name>A0A9W2ZP51_BIOGL</name>
<sequence>MPSGNGLGPKVRDNADGTICVEYEPKKEGRHEVLMSYDGSGVDGSPFACVVDKIENSFITAFGAGLVGGLSGDSVGFTVVAKRGTAKDIEVKIDGPAKVDLQRKDNDDGSANFNYMPMTPGAYNINIKYHGKPIKGSPFVAKVSGEGRKRSTLSLANSAEYSLKIIEPDIVDLVGTVQTPGGQIEPIILKKMDNGELGIAYFTPRQKGEYVVCVLRSEKNINNSPFRIKVGDKEIGHAAGCTVKGDISEALANKSNEVIIDTTNGGYGGLTVSIEGPHRSEVEVYKVEDRVYTVHYSPHEPGIYILNIRFADEDVPGSPFLVNVGGNPSGRVRETITKDVEPAAAISAGSPSEFVLQIPGTNPFDMEASMTDPEGISELCEVMDQEDFHYLIKMTPKTNGLHTVSIKHKGMHVSGSPFQFSVGQLSHGGPHKVQVGGPGLEKGEVGLQNVFNIYTREAGPGTLSVAVEGTAKATIQLEQRPNGFLGAQYKTSKPGMYGVHVKYNDVHIPGSPFMVNVAPDSGVARQISIHALKDKGLLIDKPVTFSVAFNGAQGHLHATVRTPSGGHMDCLCQEMDTGVYAVRFIPKENGVHYVDVKLNDAHIPDSPIPIMVGSTASDPAMVTASGDGLEHGKCGAKNKFIVRTAGAGSGLLAVFIDGPSKSALSCKELDEGYEFSYTPFCPGNYLITVKYGNIPIAGSPYQAVVTDDPNSPVDQGKKIGVGRKPSPVVEQSSMAVETVEKKAGAGGVRRKLTGDASKVIAKGPGLKKAFTNRVQTFNVEIKDAGNAVLSIGMISPSGFPEAELSLKKVSQTTYTVNYKVQEIGEHILHIKWGDDEIPGSPFVLTT</sequence>
<feature type="repeat" description="Filamin" evidence="3">
    <location>
        <begin position="614"/>
        <end position="705"/>
    </location>
</feature>
<dbReference type="InterPro" id="IPR014756">
    <property type="entry name" value="Ig_E-set"/>
</dbReference>
<dbReference type="RefSeq" id="XP_055876737.1">
    <property type="nucleotide sequence ID" value="XM_056020762.1"/>
</dbReference>
<feature type="repeat" description="Filamin" evidence="3">
    <location>
        <begin position="425"/>
        <end position="517"/>
    </location>
</feature>
<dbReference type="FunFam" id="2.60.40.10:FF:000092">
    <property type="entry name" value="Filamin-B isoform B"/>
    <property type="match status" value="1"/>
</dbReference>
<dbReference type="InterPro" id="IPR013783">
    <property type="entry name" value="Ig-like_fold"/>
</dbReference>
<dbReference type="InterPro" id="IPR044801">
    <property type="entry name" value="Filamin"/>
</dbReference>
<evidence type="ECO:0000313" key="5">
    <source>
        <dbReference type="RefSeq" id="XP_055876736.1"/>
    </source>
</evidence>
<evidence type="ECO:0000256" key="2">
    <source>
        <dbReference type="ARBA" id="ARBA00022737"/>
    </source>
</evidence>
<evidence type="ECO:0000313" key="6">
    <source>
        <dbReference type="RefSeq" id="XP_055876737.1"/>
    </source>
</evidence>
<dbReference type="GO" id="GO:0030036">
    <property type="term" value="P:actin cytoskeleton organization"/>
    <property type="evidence" value="ECO:0007669"/>
    <property type="project" value="InterPro"/>
</dbReference>
<organism evidence="4 7">
    <name type="scientific">Biomphalaria glabrata</name>
    <name type="common">Bloodfluke planorb</name>
    <name type="synonym">Freshwater snail</name>
    <dbReference type="NCBI Taxonomy" id="6526"/>
    <lineage>
        <taxon>Eukaryota</taxon>
        <taxon>Metazoa</taxon>
        <taxon>Spiralia</taxon>
        <taxon>Lophotrochozoa</taxon>
        <taxon>Mollusca</taxon>
        <taxon>Gastropoda</taxon>
        <taxon>Heterobranchia</taxon>
        <taxon>Euthyneura</taxon>
        <taxon>Panpulmonata</taxon>
        <taxon>Hygrophila</taxon>
        <taxon>Lymnaeoidea</taxon>
        <taxon>Planorbidae</taxon>
        <taxon>Biomphalaria</taxon>
    </lineage>
</organism>
<feature type="repeat" description="Filamin" evidence="3">
    <location>
        <begin position="751"/>
        <end position="846"/>
    </location>
</feature>
<comment type="similarity">
    <text evidence="1">Belongs to the filamin family.</text>
</comment>
<dbReference type="Gene3D" id="2.60.40.10">
    <property type="entry name" value="Immunoglobulins"/>
    <property type="match status" value="9"/>
</dbReference>
<dbReference type="PANTHER" id="PTHR38537:SF8">
    <property type="entry name" value="FILAMIN-A"/>
    <property type="match status" value="1"/>
</dbReference>
<keyword evidence="2" id="KW-0677">Repeat</keyword>
<dbReference type="OMA" id="GWANNYL"/>
<feature type="repeat" description="Filamin" evidence="3">
    <location>
        <begin position="519"/>
        <end position="612"/>
    </location>
</feature>